<accession>A0A024FU37</accession>
<evidence type="ECO:0000313" key="3">
    <source>
        <dbReference type="EMBL" id="CCI10526.1"/>
    </source>
</evidence>
<feature type="transmembrane region" description="Helical" evidence="1">
    <location>
        <begin position="524"/>
        <end position="548"/>
    </location>
</feature>
<dbReference type="GO" id="GO:0008654">
    <property type="term" value="P:phospholipid biosynthetic process"/>
    <property type="evidence" value="ECO:0007669"/>
    <property type="project" value="TreeGrafter"/>
</dbReference>
<dbReference type="InParanoid" id="A0A024FU37"/>
<evidence type="ECO:0000259" key="2">
    <source>
        <dbReference type="SMART" id="SM00563"/>
    </source>
</evidence>
<dbReference type="InterPro" id="IPR002123">
    <property type="entry name" value="Plipid/glycerol_acylTrfase"/>
</dbReference>
<dbReference type="CDD" id="cd07992">
    <property type="entry name" value="LPLAT_AAK14816-like"/>
    <property type="match status" value="1"/>
</dbReference>
<name>A0A024FU37_9STRA</name>
<organism evidence="3 4">
    <name type="scientific">Albugo candida</name>
    <dbReference type="NCBI Taxonomy" id="65357"/>
    <lineage>
        <taxon>Eukaryota</taxon>
        <taxon>Sar</taxon>
        <taxon>Stramenopiles</taxon>
        <taxon>Oomycota</taxon>
        <taxon>Peronosporomycetes</taxon>
        <taxon>Albuginales</taxon>
        <taxon>Albuginaceae</taxon>
        <taxon>Albugo</taxon>
    </lineage>
</organism>
<dbReference type="AlphaFoldDB" id="A0A024FU37"/>
<dbReference type="Pfam" id="PF01553">
    <property type="entry name" value="Acyltransferase"/>
    <property type="match status" value="1"/>
</dbReference>
<proteinExistence type="predicted"/>
<dbReference type="InterPro" id="IPR052744">
    <property type="entry name" value="GPAT/DAPAT"/>
</dbReference>
<evidence type="ECO:0000313" key="4">
    <source>
        <dbReference type="Proteomes" id="UP000053237"/>
    </source>
</evidence>
<feature type="transmembrane region" description="Helical" evidence="1">
    <location>
        <begin position="578"/>
        <end position="597"/>
    </location>
</feature>
<dbReference type="OrthoDB" id="2427554at2759"/>
<sequence length="759" mass="85677">MRKECCISELLRCSIRSIAIAASEYQFESHWYCVFRDIIPTRILFTRIIMKFHKADVLNDVWIQFLALSLLMALSTESLNPVKAISKFLGFPAWYFGVLSFLLMLVLLWSNISEAIYRCVRVYFHSVLSIFFKSIDVIGIDNIPIEGPVIFTGNHANQFVDALMVMMNSKRKVGFVIAEKSLRLPVVGPLARSIGCIPVLRSQDHVISGQGTVTMEVEVDDAIGATEEVNLSEKDCKIVKKRGFKLIGQGTSFLKQVSPGDQVRFQGDSVLASGLPVKVLQVTSDTDMYLESVLMDNEQKQVQTPSQYGILKKIDQSNMFREVYNHLKHGDCIGIFPEGGSHDRTDLLPLKVGVAIMALGVKANYNINALVVPVGLTYFRGHRFRGRAVVEFGPPIAVSDHIMQVYSTDNRKACNDFLHEIEEGMRAVIVTAPNYDLMQLIFTARRLYQRSGVRLSAAETQDLNRRFAEGYKVLSVLPHASKDLDTLRNNLQEYHDTLRIMGLKDHQVPYIAWWAYRDVIGSALYGFLIFALASIPSFVLNVPVGIMARYISRREQQKALASSKVKVTARDVILSKKIVFSSIAIPTLYFLYSLAAIVLTDWYWSSIALLFLSFPLFSFFGVRSVEAGMIELKTILPLLYRLMPKYRILQDGLPRRRAQLQLQVRDLVKKYACDLGPLVSLKKMDWRAYMRTRPGQISDSKTCEGNGTNCEKASMRSEDISTIQVTPQHDLSFLSGSSKSVIDLTEMEQLATTEKLERN</sequence>
<keyword evidence="1" id="KW-0812">Transmembrane</keyword>
<dbReference type="PANTHER" id="PTHR31605:SF0">
    <property type="entry name" value="GLYCEROL-3-PHOSPHATE O-ACYLTRANSFERASE 1"/>
    <property type="match status" value="1"/>
</dbReference>
<feature type="transmembrane region" description="Helical" evidence="1">
    <location>
        <begin position="603"/>
        <end position="622"/>
    </location>
</feature>
<feature type="transmembrane region" description="Helical" evidence="1">
    <location>
        <begin position="122"/>
        <end position="140"/>
    </location>
</feature>
<dbReference type="STRING" id="65357.A0A024FU37"/>
<feature type="transmembrane region" description="Helical" evidence="1">
    <location>
        <begin position="88"/>
        <end position="110"/>
    </location>
</feature>
<dbReference type="SMART" id="SM00563">
    <property type="entry name" value="PlsC"/>
    <property type="match status" value="1"/>
</dbReference>
<evidence type="ECO:0000256" key="1">
    <source>
        <dbReference type="SAM" id="Phobius"/>
    </source>
</evidence>
<feature type="domain" description="Phospholipid/glycerol acyltransferase" evidence="2">
    <location>
        <begin position="149"/>
        <end position="379"/>
    </location>
</feature>
<dbReference type="EMBL" id="CAIX01000278">
    <property type="protein sequence ID" value="CCI10526.1"/>
    <property type="molecule type" value="Genomic_DNA"/>
</dbReference>
<comment type="caution">
    <text evidence="3">The sequence shown here is derived from an EMBL/GenBank/DDBJ whole genome shotgun (WGS) entry which is preliminary data.</text>
</comment>
<keyword evidence="1" id="KW-1133">Transmembrane helix</keyword>
<dbReference type="GO" id="GO:0016287">
    <property type="term" value="F:glycerone-phosphate O-acyltransferase activity"/>
    <property type="evidence" value="ECO:0007669"/>
    <property type="project" value="TreeGrafter"/>
</dbReference>
<gene>
    <name evidence="3" type="ORF">BN9_104300</name>
</gene>
<dbReference type="PANTHER" id="PTHR31605">
    <property type="entry name" value="GLYCEROL-3-PHOSPHATE O-ACYLTRANSFERASE 1"/>
    <property type="match status" value="1"/>
</dbReference>
<feature type="transmembrane region" description="Helical" evidence="1">
    <location>
        <begin position="57"/>
        <end position="76"/>
    </location>
</feature>
<dbReference type="Proteomes" id="UP000053237">
    <property type="component" value="Unassembled WGS sequence"/>
</dbReference>
<dbReference type="FunCoup" id="A0A024FU37">
    <property type="interactions" value="11"/>
</dbReference>
<keyword evidence="1" id="KW-0472">Membrane</keyword>
<keyword evidence="4" id="KW-1185">Reference proteome</keyword>
<protein>
    <recommendedName>
        <fullName evidence="2">Phospholipid/glycerol acyltransferase domain-containing protein</fullName>
    </recommendedName>
</protein>
<dbReference type="GO" id="GO:0004366">
    <property type="term" value="F:glycerol-3-phosphate O-acyltransferase activity"/>
    <property type="evidence" value="ECO:0007669"/>
    <property type="project" value="TreeGrafter"/>
</dbReference>
<reference evidence="3 4" key="1">
    <citation type="submission" date="2012-05" db="EMBL/GenBank/DDBJ databases">
        <title>Recombination and specialization in a pathogen metapopulation.</title>
        <authorList>
            <person name="Gardiner A."/>
            <person name="Kemen E."/>
            <person name="Schultz-Larsen T."/>
            <person name="MacLean D."/>
            <person name="Van Oosterhout C."/>
            <person name="Jones J.D.G."/>
        </authorList>
    </citation>
    <scope>NUCLEOTIDE SEQUENCE [LARGE SCALE GENOMIC DNA]</scope>
    <source>
        <strain evidence="3 4">Ac Nc2</strain>
    </source>
</reference>
<dbReference type="SUPFAM" id="SSF69593">
    <property type="entry name" value="Glycerol-3-phosphate (1)-acyltransferase"/>
    <property type="match status" value="2"/>
</dbReference>